<protein>
    <recommendedName>
        <fullName evidence="5">Lipoprotein</fullName>
    </recommendedName>
</protein>
<dbReference type="OrthoDB" id="7510224at2"/>
<evidence type="ECO:0008006" key="5">
    <source>
        <dbReference type="Google" id="ProtNLM"/>
    </source>
</evidence>
<sequence>MKKILPVLFISVLVASCASTPAASSNPAETETKKETAAPAPAAKTTTTTVEETVSSVAEDEVIFKWGKNIENLLIDGSAVGKKDREAVIKPGFHRLNFSVVRKESLMQYGGRADGLMLGYNFIGGLTYNFDIFFSGMKFTMAIRPDLPYLVNASKFYMKSFDMPALEREIEFVDANRITRPYKILGNVKSTMQCNAIYFKKVTDVERNYKLKEACQTLEADALMNVFSYSKSSATNDWVTEAIAIKYTD</sequence>
<keyword evidence="2" id="KW-0732">Signal</keyword>
<dbReference type="PROSITE" id="PS51257">
    <property type="entry name" value="PROKAR_LIPOPROTEIN"/>
    <property type="match status" value="1"/>
</dbReference>
<feature type="region of interest" description="Disordered" evidence="1">
    <location>
        <begin position="21"/>
        <end position="49"/>
    </location>
</feature>
<evidence type="ECO:0000256" key="2">
    <source>
        <dbReference type="SAM" id="SignalP"/>
    </source>
</evidence>
<evidence type="ECO:0000256" key="1">
    <source>
        <dbReference type="SAM" id="MobiDB-lite"/>
    </source>
</evidence>
<keyword evidence="4" id="KW-1185">Reference proteome</keyword>
<reference evidence="3 4" key="1">
    <citation type="submission" date="2016-10" db="EMBL/GenBank/DDBJ databases">
        <authorList>
            <person name="de Groot N.N."/>
        </authorList>
    </citation>
    <scope>NUCLEOTIDE SEQUENCE [LARGE SCALE GENOMIC DNA]</scope>
    <source>
        <strain evidence="3 4">B25</strain>
    </source>
</reference>
<accession>A0A1H8ZUK7</accession>
<feature type="chain" id="PRO_5010162132" description="Lipoprotein" evidence="2">
    <location>
        <begin position="23"/>
        <end position="249"/>
    </location>
</feature>
<dbReference type="Proteomes" id="UP000182360">
    <property type="component" value="Unassembled WGS sequence"/>
</dbReference>
<evidence type="ECO:0000313" key="4">
    <source>
        <dbReference type="Proteomes" id="UP000182360"/>
    </source>
</evidence>
<gene>
    <name evidence="3" type="ORF">SAMN04487977_10193</name>
</gene>
<name>A0A1H8ZUK7_9SPIR</name>
<dbReference type="AlphaFoldDB" id="A0A1H8ZUK7"/>
<evidence type="ECO:0000313" key="3">
    <source>
        <dbReference type="EMBL" id="SEP67927.1"/>
    </source>
</evidence>
<dbReference type="RefSeq" id="WP_074639886.1">
    <property type="nucleotide sequence ID" value="NZ_FOFU01000001.1"/>
</dbReference>
<feature type="compositionally biased region" description="Low complexity" evidence="1">
    <location>
        <begin position="37"/>
        <end position="49"/>
    </location>
</feature>
<organism evidence="3 4">
    <name type="scientific">Treponema bryantii</name>
    <dbReference type="NCBI Taxonomy" id="163"/>
    <lineage>
        <taxon>Bacteria</taxon>
        <taxon>Pseudomonadati</taxon>
        <taxon>Spirochaetota</taxon>
        <taxon>Spirochaetia</taxon>
        <taxon>Spirochaetales</taxon>
        <taxon>Treponemataceae</taxon>
        <taxon>Treponema</taxon>
    </lineage>
</organism>
<proteinExistence type="predicted"/>
<feature type="signal peptide" evidence="2">
    <location>
        <begin position="1"/>
        <end position="22"/>
    </location>
</feature>
<dbReference type="EMBL" id="FOFU01000001">
    <property type="protein sequence ID" value="SEP67927.1"/>
    <property type="molecule type" value="Genomic_DNA"/>
</dbReference>